<dbReference type="Pfam" id="PF00149">
    <property type="entry name" value="Metallophos"/>
    <property type="match status" value="1"/>
</dbReference>
<feature type="domain" description="Calcineurin-like phosphoesterase" evidence="4">
    <location>
        <begin position="66"/>
        <end position="158"/>
    </location>
</feature>
<dbReference type="PANTHER" id="PTHR30337">
    <property type="entry name" value="COMPONENT OF ATP-DEPENDENT DSDNA EXONUCLEASE"/>
    <property type="match status" value="1"/>
</dbReference>
<sequence length="447" mass="48697">MMPVTLVGVAWNAQDPAPPAFGARNPRACLLLWHLNKVSQTRTRHGFLLRNVMFKGRNKAGWDHVMKFVHTSDWQIGRTFRFADDDTLGALQAERVEVIRRLGQLARQEGAAHVLVAGDVYEHETPTEKTLHQPMERMRQFADVQWHLIPGNHDADTPEGVWARLLREGAVPENVTVHRQPGPVRLVGAEEAWLLPAVLQRRHVLSDLTAYMDEAPTPPDALRIGLAHGSVTGFGNGEEADHNPVAIDRARKAGLSYLALGDWHGFCQIDARTAYSGTPETDRFGAGGGGGGEALVVNLRGPRAEPEVTRHRTGRYVWKKFEDVTLTNAEDIHALEARVRGVAPDNPGAVLVWLVVSGLLTVDDMALYESTIIRRLSGAVACLRLSGAPQLSAGLDDLERFGPGGAVRTAAELLLEQAQGGGEEGAVAADALQRLFLFWNEVGGQAA</sequence>
<dbReference type="InterPro" id="IPR004843">
    <property type="entry name" value="Calcineurin-like_PHP"/>
</dbReference>
<evidence type="ECO:0000256" key="3">
    <source>
        <dbReference type="ARBA" id="ARBA00022839"/>
    </source>
</evidence>
<evidence type="ECO:0000259" key="4">
    <source>
        <dbReference type="Pfam" id="PF00149"/>
    </source>
</evidence>
<dbReference type="EMBL" id="BABS01000117">
    <property type="protein sequence ID" value="GAA09734.1"/>
    <property type="molecule type" value="Genomic_DNA"/>
</dbReference>
<dbReference type="GO" id="GO:0004527">
    <property type="term" value="F:exonuclease activity"/>
    <property type="evidence" value="ECO:0007669"/>
    <property type="project" value="UniProtKB-KW"/>
</dbReference>
<reference evidence="5 6" key="1">
    <citation type="journal article" date="2011" name="Biochem. Biophys. Res. Commun.">
        <title>Increased number of Arginine-based salt bridges contributes to the thermotolerance of thermotolerant acetic acid bacteria, Acetobacter tropicalis SKU1100.</title>
        <authorList>
            <person name="Matsutani M."/>
            <person name="Hirakawa H."/>
            <person name="Nishikura M."/>
            <person name="Soemphol W."/>
            <person name="Ali I.A.I."/>
            <person name="Yakushi T."/>
            <person name="Matsushita K."/>
        </authorList>
    </citation>
    <scope>NUCLEOTIDE SEQUENCE [LARGE SCALE GENOMIC DNA]</scope>
    <source>
        <strain evidence="5 6">NBRC 101654</strain>
    </source>
</reference>
<keyword evidence="3 5" id="KW-0269">Exonuclease</keyword>
<evidence type="ECO:0000256" key="1">
    <source>
        <dbReference type="ARBA" id="ARBA00022722"/>
    </source>
</evidence>
<dbReference type="SUPFAM" id="SSF56300">
    <property type="entry name" value="Metallo-dependent phosphatases"/>
    <property type="match status" value="1"/>
</dbReference>
<dbReference type="AlphaFoldDB" id="F7VH89"/>
<dbReference type="InterPro" id="IPR050535">
    <property type="entry name" value="DNA_Repair-Maintenance_Comp"/>
</dbReference>
<evidence type="ECO:0000313" key="5">
    <source>
        <dbReference type="EMBL" id="GAA09734.1"/>
    </source>
</evidence>
<proteinExistence type="predicted"/>
<dbReference type="CDD" id="cd00840">
    <property type="entry name" value="MPP_Mre11_N"/>
    <property type="match status" value="1"/>
</dbReference>
<name>F7VH89_9PROT</name>
<evidence type="ECO:0000313" key="6">
    <source>
        <dbReference type="Proteomes" id="UP000004319"/>
    </source>
</evidence>
<keyword evidence="2" id="KW-0378">Hydrolase</keyword>
<dbReference type="InterPro" id="IPR041796">
    <property type="entry name" value="Mre11_N"/>
</dbReference>
<gene>
    <name evidence="5" type="ORF">ATPR_2738</name>
</gene>
<organism evidence="5 6">
    <name type="scientific">Acetobacter tropicalis NBRC 101654</name>
    <dbReference type="NCBI Taxonomy" id="749388"/>
    <lineage>
        <taxon>Bacteria</taxon>
        <taxon>Pseudomonadati</taxon>
        <taxon>Pseudomonadota</taxon>
        <taxon>Alphaproteobacteria</taxon>
        <taxon>Acetobacterales</taxon>
        <taxon>Acetobacteraceae</taxon>
        <taxon>Acetobacter</taxon>
    </lineage>
</organism>
<dbReference type="PANTHER" id="PTHR30337:SF0">
    <property type="entry name" value="NUCLEASE SBCCD SUBUNIT D"/>
    <property type="match status" value="1"/>
</dbReference>
<comment type="caution">
    <text evidence="5">The sequence shown here is derived from an EMBL/GenBank/DDBJ whole genome shotgun (WGS) entry which is preliminary data.</text>
</comment>
<dbReference type="InterPro" id="IPR029052">
    <property type="entry name" value="Metallo-depent_PP-like"/>
</dbReference>
<keyword evidence="1" id="KW-0540">Nuclease</keyword>
<evidence type="ECO:0000256" key="2">
    <source>
        <dbReference type="ARBA" id="ARBA00022801"/>
    </source>
</evidence>
<dbReference type="Gene3D" id="3.60.21.10">
    <property type="match status" value="1"/>
</dbReference>
<protein>
    <submittedName>
        <fullName evidence="5">DNA repair exonuclease</fullName>
    </submittedName>
</protein>
<dbReference type="Proteomes" id="UP000004319">
    <property type="component" value="Unassembled WGS sequence"/>
</dbReference>
<accession>F7VH89</accession>